<reference evidence="3 4" key="2">
    <citation type="journal article" date="2011" name="J. Bacteriol.">
        <title>Genomes of three methylotrophs from a single niche uncover genetic and metabolic divergence of Methylophilaceae.</title>
        <authorList>
            <person name="Lapidus A."/>
            <person name="Clum A."/>
            <person name="Labutti K."/>
            <person name="Kaluzhnaya M.G."/>
            <person name="Lim S."/>
            <person name="Beck D.A."/>
            <person name="Glavina Del Rio T."/>
            <person name="Nolan M."/>
            <person name="Mavromatis K."/>
            <person name="Huntemann M."/>
            <person name="Lucas S."/>
            <person name="Lidstrom M.E."/>
            <person name="Ivanova N."/>
            <person name="Chistoserdova L."/>
        </authorList>
    </citation>
    <scope>NUCLEOTIDE SEQUENCE [LARGE SCALE GENOMIC DNA]</scope>
    <source>
        <strain evidence="3 4">SIP3-4</strain>
    </source>
</reference>
<proteinExistence type="predicted"/>
<feature type="signal peptide" evidence="1">
    <location>
        <begin position="1"/>
        <end position="24"/>
    </location>
</feature>
<dbReference type="Gene3D" id="2.120.10.30">
    <property type="entry name" value="TolB, C-terminal domain"/>
    <property type="match status" value="1"/>
</dbReference>
<dbReference type="InterPro" id="IPR051262">
    <property type="entry name" value="SMP-30/CGR1_Lactonase"/>
</dbReference>
<dbReference type="SUPFAM" id="SSF63829">
    <property type="entry name" value="Calcium-dependent phosphotriesterase"/>
    <property type="match status" value="1"/>
</dbReference>
<dbReference type="eggNOG" id="COG3386">
    <property type="taxonomic scope" value="Bacteria"/>
</dbReference>
<protein>
    <submittedName>
        <fullName evidence="3">SMP-30/Gluconolaconase/LRE domain protein</fullName>
    </submittedName>
</protein>
<dbReference type="OrthoDB" id="7675395at2"/>
<organism evidence="3 4">
    <name type="scientific">Methylovorus glucosotrophus (strain SIP3-4)</name>
    <dbReference type="NCBI Taxonomy" id="582744"/>
    <lineage>
        <taxon>Bacteria</taxon>
        <taxon>Pseudomonadati</taxon>
        <taxon>Pseudomonadota</taxon>
        <taxon>Betaproteobacteria</taxon>
        <taxon>Nitrosomonadales</taxon>
        <taxon>Methylophilaceae</taxon>
        <taxon>Methylovorus</taxon>
    </lineage>
</organism>
<evidence type="ECO:0000256" key="1">
    <source>
        <dbReference type="SAM" id="SignalP"/>
    </source>
</evidence>
<feature type="domain" description="SMP-30/Gluconolactonase/LRE-like region" evidence="2">
    <location>
        <begin position="90"/>
        <end position="245"/>
    </location>
</feature>
<name>C6XC76_METGS</name>
<gene>
    <name evidence="3" type="ordered locus">Msip34_0903</name>
</gene>
<evidence type="ECO:0000259" key="2">
    <source>
        <dbReference type="Pfam" id="PF08450"/>
    </source>
</evidence>
<evidence type="ECO:0000313" key="3">
    <source>
        <dbReference type="EMBL" id="ACT50151.1"/>
    </source>
</evidence>
<keyword evidence="4" id="KW-1185">Reference proteome</keyword>
<dbReference type="EMBL" id="CP001674">
    <property type="protein sequence ID" value="ACT50151.1"/>
    <property type="molecule type" value="Genomic_DNA"/>
</dbReference>
<dbReference type="HOGENOM" id="CLU_070070_2_0_4"/>
<dbReference type="Proteomes" id="UP000002743">
    <property type="component" value="Chromosome"/>
</dbReference>
<dbReference type="InterPro" id="IPR013658">
    <property type="entry name" value="SGL"/>
</dbReference>
<evidence type="ECO:0000313" key="4">
    <source>
        <dbReference type="Proteomes" id="UP000002743"/>
    </source>
</evidence>
<dbReference type="PANTHER" id="PTHR47572">
    <property type="entry name" value="LIPOPROTEIN-RELATED"/>
    <property type="match status" value="1"/>
</dbReference>
<dbReference type="KEGG" id="mei:Msip34_0903"/>
<sequence precursor="true">MTRIPRLTPLVLALSVLFAPLAHAHEGKTIGGFKTPESVLQTKDGRVFVSEIGEFGKDGDGQISVISPDGKVSVFATGMDDPKGLAIIGQDIYVTDKARVLKVKPDGKWEVFADAKAFPVTPQFLNDIEPDPKGNLYVSDSGDINTGSGGAIYRLDKAGKVTLVIDGKQDPKVLSPNGLVVDDTGDVLLEVDFASGILYSYNMKSKKLTKLAEGFGGGDGLVHASSGVIYVSDWKNGKVFELGHDDEVKLLKDGFKASADIALSKDEKYLIVPDMKAGEVVWLPLHPKKH</sequence>
<keyword evidence="1" id="KW-0732">Signal</keyword>
<accession>C6XC76</accession>
<dbReference type="AlphaFoldDB" id="C6XC76"/>
<dbReference type="InterPro" id="IPR011042">
    <property type="entry name" value="6-blade_b-propeller_TolB-like"/>
</dbReference>
<feature type="chain" id="PRO_5002971039" evidence="1">
    <location>
        <begin position="25"/>
        <end position="290"/>
    </location>
</feature>
<dbReference type="Pfam" id="PF08450">
    <property type="entry name" value="SGL"/>
    <property type="match status" value="1"/>
</dbReference>
<dbReference type="RefSeq" id="WP_013441732.1">
    <property type="nucleotide sequence ID" value="NC_012969.1"/>
</dbReference>
<dbReference type="PANTHER" id="PTHR47572:SF5">
    <property type="entry name" value="BLR2277 PROTEIN"/>
    <property type="match status" value="1"/>
</dbReference>
<reference evidence="4" key="1">
    <citation type="submission" date="2009-07" db="EMBL/GenBank/DDBJ databases">
        <title>Complete sequence of chromosome of Methylovorus sp. SIP3-4.</title>
        <authorList>
            <person name="Lucas S."/>
            <person name="Copeland A."/>
            <person name="Lapidus A."/>
            <person name="Glavina del Rio T."/>
            <person name="Tice H."/>
            <person name="Bruce D."/>
            <person name="Goodwin L."/>
            <person name="Pitluck S."/>
            <person name="Clum A."/>
            <person name="Larimer F."/>
            <person name="Land M."/>
            <person name="Hauser L."/>
            <person name="Kyrpides N."/>
            <person name="Mikhailova N."/>
            <person name="Kayluzhnaya M."/>
            <person name="Chistoserdova L."/>
        </authorList>
    </citation>
    <scope>NUCLEOTIDE SEQUENCE [LARGE SCALE GENOMIC DNA]</scope>
    <source>
        <strain evidence="4">SIP3-4</strain>
    </source>
</reference>
<dbReference type="STRING" id="582744.Msip34_0903"/>